<dbReference type="Gene3D" id="3.30.950.30">
    <property type="entry name" value="Schlafen, AAA domain"/>
    <property type="match status" value="1"/>
</dbReference>
<dbReference type="PANTHER" id="PTHR30595">
    <property type="entry name" value="GLPR-RELATED TRANSCRIPTIONAL REPRESSOR"/>
    <property type="match status" value="1"/>
</dbReference>
<dbReference type="Gene3D" id="1.10.10.10">
    <property type="entry name" value="Winged helix-like DNA-binding domain superfamily/Winged helix DNA-binding domain"/>
    <property type="match status" value="1"/>
</dbReference>
<dbReference type="InterPro" id="IPR038461">
    <property type="entry name" value="Schlafen_AlbA_2_dom_sf"/>
</dbReference>
<dbReference type="RefSeq" id="WP_276699804.1">
    <property type="nucleotide sequence ID" value="NZ_JADIIL010000037.1"/>
</dbReference>
<dbReference type="InterPro" id="IPR007421">
    <property type="entry name" value="Schlafen_AlbA_2_dom"/>
</dbReference>
<dbReference type="Pfam" id="PF13749">
    <property type="entry name" value="HATPase_c_4"/>
    <property type="match status" value="1"/>
</dbReference>
<dbReference type="Gene3D" id="3.30.565.60">
    <property type="match status" value="1"/>
</dbReference>
<protein>
    <submittedName>
        <fullName evidence="2">Putative DNA binding domain-containing protein</fullName>
    </submittedName>
</protein>
<dbReference type="PANTHER" id="PTHR30595:SF6">
    <property type="entry name" value="SCHLAFEN ALBA-2 DOMAIN-CONTAINING PROTEIN"/>
    <property type="match status" value="1"/>
</dbReference>
<comment type="caution">
    <text evidence="2">The sequence shown here is derived from an EMBL/GenBank/DDBJ whole genome shotgun (WGS) entry which is preliminary data.</text>
</comment>
<evidence type="ECO:0000313" key="3">
    <source>
        <dbReference type="Proteomes" id="UP000606900"/>
    </source>
</evidence>
<reference evidence="2" key="1">
    <citation type="submission" date="2020-10" db="EMBL/GenBank/DDBJ databases">
        <title>Dehalococcoides mccartyi of a TCE/Cr reducing biochatode.</title>
        <authorList>
            <person name="Matturro B."/>
        </authorList>
    </citation>
    <scope>NUCLEOTIDE SEQUENCE</scope>
    <source>
        <strain evidence="2">Bin2</strain>
    </source>
</reference>
<evidence type="ECO:0000259" key="1">
    <source>
        <dbReference type="Pfam" id="PF04326"/>
    </source>
</evidence>
<name>A0A843AW84_METFO</name>
<proteinExistence type="predicted"/>
<dbReference type="EMBL" id="JADIIL010000037">
    <property type="protein sequence ID" value="MBF4475793.1"/>
    <property type="molecule type" value="Genomic_DNA"/>
</dbReference>
<feature type="domain" description="Schlafen AlbA-2" evidence="1">
    <location>
        <begin position="11"/>
        <end position="121"/>
    </location>
</feature>
<dbReference type="InterPro" id="IPR038475">
    <property type="entry name" value="RecG_C_sf"/>
</dbReference>
<dbReference type="Pfam" id="PF04326">
    <property type="entry name" value="SLFN_AlbA_2"/>
    <property type="match status" value="1"/>
</dbReference>
<dbReference type="Proteomes" id="UP000606900">
    <property type="component" value="Unassembled WGS sequence"/>
</dbReference>
<sequence>MGISELLEDDEKENVEFKSSLSLYNDIVAAISSFSNKRGGTILVGVNDDRDVIGVGIGTNTLENLANDIRRDTDPPVFPYIDYSEVDGKTVIALEVSENPNKPVFFRDKAYIRVGRSNQRLSSAEIRSLITNENNVTSWDQQVLEDATYDDIDKKRLINFLKEAQSRRNLDLDPKMPIEEALDRLSLLKNGKLTNAAILLFGLKPQRFVLQATTKCAKFSGIEPEKFDDVHVFEGTIIDQRNDALRFVEKYTKRSADIEGSDRVEKFDYPLEAIREAVSNALCHRDYRINCNVQLRIFDDRIEIWGCGPLPQPLTVADLKINHNSIPRNPLIADCFFKTGFIEQWGTGTERIISSCLETGLPEPLFEIKSGNLVVTINKFKFVDFKGQLNERQNRALDYVKINGKITNREYREINNVKRSMTITELKYLVDKGLIIPKGKGAATYYVLV</sequence>
<dbReference type="AlphaFoldDB" id="A0A843AW84"/>
<accession>A0A843AW84</accession>
<organism evidence="2 3">
    <name type="scientific">Methanobacterium formicicum</name>
    <dbReference type="NCBI Taxonomy" id="2162"/>
    <lineage>
        <taxon>Archaea</taxon>
        <taxon>Methanobacteriati</taxon>
        <taxon>Methanobacteriota</taxon>
        <taxon>Methanomada group</taxon>
        <taxon>Methanobacteria</taxon>
        <taxon>Methanobacteriales</taxon>
        <taxon>Methanobacteriaceae</taxon>
        <taxon>Methanobacterium</taxon>
    </lineage>
</organism>
<dbReference type="InterPro" id="IPR036388">
    <property type="entry name" value="WH-like_DNA-bd_sf"/>
</dbReference>
<gene>
    <name evidence="2" type="ORF">ISP06_10055</name>
</gene>
<evidence type="ECO:0000313" key="2">
    <source>
        <dbReference type="EMBL" id="MBF4475793.1"/>
    </source>
</evidence>